<reference evidence="1" key="1">
    <citation type="submission" date="2012-11" db="EMBL/GenBank/DDBJ databases">
        <title>Dependencies among metagenomic species, viruses, plasmids and units of genetic variation.</title>
        <authorList>
            <person name="Nielsen H.B."/>
            <person name="Almeida M."/>
            <person name="Juncker A.S."/>
            <person name="Rasmussen S."/>
            <person name="Li J."/>
            <person name="Sunagawa S."/>
            <person name="Plichta D."/>
            <person name="Gautier L."/>
            <person name="Le Chatelier E."/>
            <person name="Peletier E."/>
            <person name="Bonde I."/>
            <person name="Nielsen T."/>
            <person name="Manichanh C."/>
            <person name="Arumugam M."/>
            <person name="Batto J."/>
            <person name="Santos M.B.Q.D."/>
            <person name="Blom N."/>
            <person name="Borruel N."/>
            <person name="Burgdorf K.S."/>
            <person name="Boumezbeur F."/>
            <person name="Casellas F."/>
            <person name="Dore J."/>
            <person name="Guarner F."/>
            <person name="Hansen T."/>
            <person name="Hildebrand F."/>
            <person name="Kaas R.S."/>
            <person name="Kennedy S."/>
            <person name="Kristiansen K."/>
            <person name="Kultima J.R."/>
            <person name="Leonard P."/>
            <person name="Levenez F."/>
            <person name="Lund O."/>
            <person name="Moumen B."/>
            <person name="Le Paslier D."/>
            <person name="Pons N."/>
            <person name="Pedersen O."/>
            <person name="Prifti E."/>
            <person name="Qin J."/>
            <person name="Raes J."/>
            <person name="Tap J."/>
            <person name="Tims S."/>
            <person name="Ussery D.W."/>
            <person name="Yamada T."/>
            <person name="MetaHit consortium"/>
            <person name="Renault P."/>
            <person name="Sicheritz-Ponten T."/>
            <person name="Bork P."/>
            <person name="Wang J."/>
            <person name="Brunak S."/>
            <person name="Ehrlich S.D."/>
        </authorList>
    </citation>
    <scope>NUCLEOTIDE SEQUENCE [LARGE SCALE GENOMIC DNA]</scope>
</reference>
<proteinExistence type="predicted"/>
<evidence type="ECO:0000313" key="1">
    <source>
        <dbReference type="EMBL" id="CDC76818.1"/>
    </source>
</evidence>
<evidence type="ECO:0000313" key="2">
    <source>
        <dbReference type="Proteomes" id="UP000017938"/>
    </source>
</evidence>
<name>R6TTN9_9BACT</name>
<comment type="caution">
    <text evidence="1">The sequence shown here is derived from an EMBL/GenBank/DDBJ whole genome shotgun (WGS) entry which is preliminary data.</text>
</comment>
<gene>
    <name evidence="1" type="ORF">BN580_00186</name>
</gene>
<dbReference type="AlphaFoldDB" id="R6TTN9"/>
<dbReference type="Proteomes" id="UP000017938">
    <property type="component" value="Unassembled WGS sequence"/>
</dbReference>
<sequence length="60" mass="5957">MYPERENSSAPTAADTVRAYAAAFPTVALAPPGSPLPSSSAAILDTARLTPAVDSVSAGP</sequence>
<accession>R6TTN9</accession>
<dbReference type="EMBL" id="CBFW010000400">
    <property type="protein sequence ID" value="CDC76818.1"/>
    <property type="molecule type" value="Genomic_DNA"/>
</dbReference>
<organism evidence="1 2">
    <name type="scientific">Candidatus Colimorpha enterica</name>
    <dbReference type="NCBI Taxonomy" id="3083063"/>
    <lineage>
        <taxon>Bacteria</taxon>
        <taxon>Pseudomonadati</taxon>
        <taxon>Bacteroidota</taxon>
        <taxon>Bacteroidia</taxon>
        <taxon>Bacteroidales</taxon>
        <taxon>Candidatus Colimorpha</taxon>
    </lineage>
</organism>
<protein>
    <submittedName>
        <fullName evidence="1">Uncharacterized protein</fullName>
    </submittedName>
</protein>